<keyword evidence="2" id="KW-1185">Reference proteome</keyword>
<evidence type="ECO:0000313" key="2">
    <source>
        <dbReference type="Proteomes" id="UP001595803"/>
    </source>
</evidence>
<reference evidence="2" key="1">
    <citation type="journal article" date="2019" name="Int. J. Syst. Evol. Microbiol.">
        <title>The Global Catalogue of Microorganisms (GCM) 10K type strain sequencing project: providing services to taxonomists for standard genome sequencing and annotation.</title>
        <authorList>
            <consortium name="The Broad Institute Genomics Platform"/>
            <consortium name="The Broad Institute Genome Sequencing Center for Infectious Disease"/>
            <person name="Wu L."/>
            <person name="Ma J."/>
        </authorList>
    </citation>
    <scope>NUCLEOTIDE SEQUENCE [LARGE SCALE GENOMIC DNA]</scope>
    <source>
        <strain evidence="2">CCTCC AB 2017081</strain>
    </source>
</reference>
<name>A0ABV7Z5K4_9DEIO</name>
<accession>A0ABV7Z5K4</accession>
<proteinExistence type="predicted"/>
<comment type="caution">
    <text evidence="1">The sequence shown here is derived from an EMBL/GenBank/DDBJ whole genome shotgun (WGS) entry which is preliminary data.</text>
</comment>
<dbReference type="Proteomes" id="UP001595803">
    <property type="component" value="Unassembled WGS sequence"/>
</dbReference>
<gene>
    <name evidence="1" type="ORF">ACFOSB_05370</name>
</gene>
<dbReference type="EMBL" id="JBHRZG010000006">
    <property type="protein sequence ID" value="MFC3832280.1"/>
    <property type="molecule type" value="Genomic_DNA"/>
</dbReference>
<organism evidence="1 2">
    <name type="scientific">Deinococcus rufus</name>
    <dbReference type="NCBI Taxonomy" id="2136097"/>
    <lineage>
        <taxon>Bacteria</taxon>
        <taxon>Thermotogati</taxon>
        <taxon>Deinococcota</taxon>
        <taxon>Deinococci</taxon>
        <taxon>Deinococcales</taxon>
        <taxon>Deinococcaceae</taxon>
        <taxon>Deinococcus</taxon>
    </lineage>
</organism>
<evidence type="ECO:0000313" key="1">
    <source>
        <dbReference type="EMBL" id="MFC3832280.1"/>
    </source>
</evidence>
<protein>
    <submittedName>
        <fullName evidence="1">Uncharacterized protein</fullName>
    </submittedName>
</protein>
<sequence length="96" mass="10561">MNLQDALAALTTSLESLNRDDVTMTPRVDGDELTVTVRSTDVDALRGFDVVAQPLPSEERTPDDLAHDITEVVERELMYGQLAATDEAGEFKRIVV</sequence>
<dbReference type="RefSeq" id="WP_322474290.1">
    <property type="nucleotide sequence ID" value="NZ_JBHRZG010000006.1"/>
</dbReference>